<dbReference type="Gene3D" id="1.10.600.10">
    <property type="entry name" value="Farnesyl Diphosphate Synthase"/>
    <property type="match status" value="1"/>
</dbReference>
<dbReference type="Pfam" id="PF00494">
    <property type="entry name" value="SQS_PSY"/>
    <property type="match status" value="1"/>
</dbReference>
<evidence type="ECO:0000313" key="2">
    <source>
        <dbReference type="Proteomes" id="UP000587527"/>
    </source>
</evidence>
<keyword evidence="1" id="KW-0808">Transferase</keyword>
<keyword evidence="2" id="KW-1185">Reference proteome</keyword>
<accession>A0A841BM32</accession>
<protein>
    <submittedName>
        <fullName evidence="1">Phytoene synthase</fullName>
        <ecNumber evidence="1">2.5.1.32</ecNumber>
    </submittedName>
</protein>
<dbReference type="EMBL" id="JACHMN010000002">
    <property type="protein sequence ID" value="MBB5868316.1"/>
    <property type="molecule type" value="Genomic_DNA"/>
</dbReference>
<sequence length="347" mass="38640">MTLSSGYAAVSQRMVVREPVGYLIVRLLMPRMLQRHALAVAWFVCATDDIVDNGPRERRPARFTAWDRQVRAGLALDGPVAGAKPELAAFLHTVRECRLTDTLVHECLDGLRDDLHFTGVRSEQDFQAYVDRVTMPLLQLIMAVHPQARGPEFTTALRHLGEACQRIDILDDLASDLRAGRLFLPADELAGIGVTPEDLFAGRVPAQLHPVLAEWARRAREGLVTARCLLTVAPRELRPLIDVIVRGHEARLAGLERAGLRLVRRRVLPPILPALRIVTQGMMRRVAGRVDDRSMTDEEQSAEKFRHLPERIQISDMVETVAVPPVSVHGPDVETVDNVGPLRVSHT</sequence>
<dbReference type="SUPFAM" id="SSF48576">
    <property type="entry name" value="Terpenoid synthases"/>
    <property type="match status" value="1"/>
</dbReference>
<dbReference type="InterPro" id="IPR002060">
    <property type="entry name" value="Squ/phyt_synthse"/>
</dbReference>
<gene>
    <name evidence="1" type="ORF">F4553_001695</name>
</gene>
<organism evidence="1 2">
    <name type="scientific">Allocatelliglobosispora scoriae</name>
    <dbReference type="NCBI Taxonomy" id="643052"/>
    <lineage>
        <taxon>Bacteria</taxon>
        <taxon>Bacillati</taxon>
        <taxon>Actinomycetota</taxon>
        <taxon>Actinomycetes</taxon>
        <taxon>Micromonosporales</taxon>
        <taxon>Micromonosporaceae</taxon>
        <taxon>Allocatelliglobosispora</taxon>
    </lineage>
</organism>
<comment type="caution">
    <text evidence="1">The sequence shown here is derived from an EMBL/GenBank/DDBJ whole genome shotgun (WGS) entry which is preliminary data.</text>
</comment>
<reference evidence="1 2" key="1">
    <citation type="submission" date="2020-08" db="EMBL/GenBank/DDBJ databases">
        <title>Sequencing the genomes of 1000 actinobacteria strains.</title>
        <authorList>
            <person name="Klenk H.-P."/>
        </authorList>
    </citation>
    <scope>NUCLEOTIDE SEQUENCE [LARGE SCALE GENOMIC DNA]</scope>
    <source>
        <strain evidence="1 2">DSM 45362</strain>
    </source>
</reference>
<proteinExistence type="predicted"/>
<dbReference type="EC" id="2.5.1.32" evidence="1"/>
<dbReference type="AlphaFoldDB" id="A0A841BM32"/>
<name>A0A841BM32_9ACTN</name>
<evidence type="ECO:0000313" key="1">
    <source>
        <dbReference type="EMBL" id="MBB5868316.1"/>
    </source>
</evidence>
<dbReference type="PANTHER" id="PTHR31480">
    <property type="entry name" value="BIFUNCTIONAL LYCOPENE CYCLASE/PHYTOENE SYNTHASE"/>
    <property type="match status" value="1"/>
</dbReference>
<dbReference type="InterPro" id="IPR008949">
    <property type="entry name" value="Isoprenoid_synthase_dom_sf"/>
</dbReference>
<dbReference type="GO" id="GO:0016765">
    <property type="term" value="F:transferase activity, transferring alkyl or aryl (other than methyl) groups"/>
    <property type="evidence" value="ECO:0007669"/>
    <property type="project" value="UniProtKB-ARBA"/>
</dbReference>
<dbReference type="Proteomes" id="UP000587527">
    <property type="component" value="Unassembled WGS sequence"/>
</dbReference>
<dbReference type="RefSeq" id="WP_184834159.1">
    <property type="nucleotide sequence ID" value="NZ_JACHMN010000002.1"/>
</dbReference>